<evidence type="ECO:0000256" key="6">
    <source>
        <dbReference type="ARBA" id="ARBA00022691"/>
    </source>
</evidence>
<evidence type="ECO:0000256" key="3">
    <source>
        <dbReference type="ARBA" id="ARBA00022490"/>
    </source>
</evidence>
<gene>
    <name evidence="18" type="ORF">HZH66_000577</name>
</gene>
<dbReference type="PANTHER" id="PTHR46165:SF2">
    <property type="entry name" value="SET AND MYND DOMAIN-CONTAINING PROTEIN 4"/>
    <property type="match status" value="1"/>
</dbReference>
<evidence type="ECO:0000256" key="7">
    <source>
        <dbReference type="ARBA" id="ARBA00022723"/>
    </source>
</evidence>
<accession>A0A834KRF6</accession>
<keyword evidence="8 15" id="KW-0863">Zinc-finger</keyword>
<dbReference type="GO" id="GO:0005634">
    <property type="term" value="C:nucleus"/>
    <property type="evidence" value="ECO:0007669"/>
    <property type="project" value="UniProtKB-SubCell"/>
</dbReference>
<evidence type="ECO:0000256" key="4">
    <source>
        <dbReference type="ARBA" id="ARBA00022603"/>
    </source>
</evidence>
<comment type="subcellular location">
    <subcellularLocation>
        <location evidence="2">Cytoplasm</location>
    </subcellularLocation>
    <subcellularLocation>
        <location evidence="1">Nucleus</location>
    </subcellularLocation>
</comment>
<dbReference type="PANTHER" id="PTHR46165">
    <property type="entry name" value="SET AND MYND DOMAIN-CONTAINING PROTEIN 4"/>
    <property type="match status" value="1"/>
</dbReference>
<evidence type="ECO:0000256" key="13">
    <source>
        <dbReference type="ARBA" id="ARBA00093635"/>
    </source>
</evidence>
<dbReference type="Gene3D" id="1.10.220.160">
    <property type="match status" value="1"/>
</dbReference>
<dbReference type="SUPFAM" id="SSF144232">
    <property type="entry name" value="HIT/MYND zinc finger-like"/>
    <property type="match status" value="1"/>
</dbReference>
<dbReference type="PROSITE" id="PS50280">
    <property type="entry name" value="SET"/>
    <property type="match status" value="1"/>
</dbReference>
<dbReference type="InterPro" id="IPR046341">
    <property type="entry name" value="SET_dom_sf"/>
</dbReference>
<comment type="caution">
    <text evidence="18">The sequence shown here is derived from an EMBL/GenBank/DDBJ whole genome shotgun (WGS) entry which is preliminary data.</text>
</comment>
<keyword evidence="5" id="KW-0808">Transferase</keyword>
<evidence type="ECO:0000256" key="2">
    <source>
        <dbReference type="ARBA" id="ARBA00004496"/>
    </source>
</evidence>
<dbReference type="GO" id="GO:0032259">
    <property type="term" value="P:methylation"/>
    <property type="evidence" value="ECO:0007669"/>
    <property type="project" value="UniProtKB-KW"/>
</dbReference>
<evidence type="ECO:0000259" key="16">
    <source>
        <dbReference type="PROSITE" id="PS50280"/>
    </source>
</evidence>
<keyword evidence="3" id="KW-0963">Cytoplasm</keyword>
<keyword evidence="19" id="KW-1185">Reference proteome</keyword>
<dbReference type="InterPro" id="IPR002893">
    <property type="entry name" value="Znf_MYND"/>
</dbReference>
<organism evidence="18 19">
    <name type="scientific">Vespula vulgaris</name>
    <name type="common">Yellow jacket</name>
    <name type="synonym">Wasp</name>
    <dbReference type="NCBI Taxonomy" id="7454"/>
    <lineage>
        <taxon>Eukaryota</taxon>
        <taxon>Metazoa</taxon>
        <taxon>Ecdysozoa</taxon>
        <taxon>Arthropoda</taxon>
        <taxon>Hexapoda</taxon>
        <taxon>Insecta</taxon>
        <taxon>Pterygota</taxon>
        <taxon>Neoptera</taxon>
        <taxon>Endopterygota</taxon>
        <taxon>Hymenoptera</taxon>
        <taxon>Apocrita</taxon>
        <taxon>Aculeata</taxon>
        <taxon>Vespoidea</taxon>
        <taxon>Vespidae</taxon>
        <taxon>Vespinae</taxon>
        <taxon>Vespula</taxon>
    </lineage>
</organism>
<feature type="domain" description="MYND-type" evidence="17">
    <location>
        <begin position="272"/>
        <end position="311"/>
    </location>
</feature>
<reference evidence="18" key="1">
    <citation type="journal article" date="2020" name="G3 (Bethesda)">
        <title>High-Quality Assemblies for Three Invasive Social Wasps from the &lt;i&gt;Vespula&lt;/i&gt; Genus.</title>
        <authorList>
            <person name="Harrop T.W.R."/>
            <person name="Guhlin J."/>
            <person name="McLaughlin G.M."/>
            <person name="Permina E."/>
            <person name="Stockwell P."/>
            <person name="Gilligan J."/>
            <person name="Le Lec M.F."/>
            <person name="Gruber M.A.M."/>
            <person name="Quinn O."/>
            <person name="Lovegrove M."/>
            <person name="Duncan E.J."/>
            <person name="Remnant E.J."/>
            <person name="Van Eeckhoven J."/>
            <person name="Graham B."/>
            <person name="Knapp R.A."/>
            <person name="Langford K.W."/>
            <person name="Kronenberg Z."/>
            <person name="Press M.O."/>
            <person name="Eacker S.M."/>
            <person name="Wilson-Rankin E.E."/>
            <person name="Purcell J."/>
            <person name="Lester P.J."/>
            <person name="Dearden P.K."/>
        </authorList>
    </citation>
    <scope>NUCLEOTIDE SEQUENCE</scope>
    <source>
        <strain evidence="18">Marl-1</strain>
    </source>
</reference>
<dbReference type="SUPFAM" id="SSF48452">
    <property type="entry name" value="TPR-like"/>
    <property type="match status" value="1"/>
</dbReference>
<dbReference type="Gene3D" id="6.10.140.2220">
    <property type="match status" value="1"/>
</dbReference>
<keyword evidence="9" id="KW-0862">Zinc</keyword>
<sequence>MEFLYKTICDNIIDTESQLQFLYHFNILITNEERIISTLIIMKKFSVFLEIRELSKNSAYSIKFRLEGNKLFLSSSLNGYKCIKVIELYTKSIAYANPLSEELALAYGNRSAVLLKIHKYELCIQDIDRALSLNYPDQLKIKLYIRKVECLVLIGESSIIEDYENALYWLNKMPRNDPNKKIYQSKLEYLYEQSKKGLKKNKEKQQPKNQHLCKIKSRNTEVPCASDAVAIKYNNTYGRHIVATRDISPGEVIAIEKPYSFLLKPENIYTHCSNCMEVSLASIPCDHCVYAMYCSEKCKLESWKKYHDMECPVFSVFFAISDYIKLDLFSLRIMIQAIKEARNFKNLRKWIKHVDEWDDPRTKGFCSDKKLHSDRYVSVYSLTTNTEKRSVIDLFKRSIDSCVLLYILATRTTICGHKLERKLSALLENENAILIGGLILQHQQMIPNNALSFLEEYGLDGRERGIVVMPFYSLFNHSCNPNVVRYSRSKEVIMRAIFPIKKGEQLFDNYGQHYAIIEQSRRRANFLQQYYFLCKCSACKSDLPQYNGLYFLEQVVQKQSEKVMIKKILKKLEKYMSLAIMDEVDNKEHIIKELSKMIQVIHDHVSIPSKEINDIVETLKRMLCLTGNKFVLPKI</sequence>
<dbReference type="Gene3D" id="1.25.40.10">
    <property type="entry name" value="Tetratricopeptide repeat domain"/>
    <property type="match status" value="1"/>
</dbReference>
<keyword evidence="7" id="KW-0479">Metal-binding</keyword>
<evidence type="ECO:0000256" key="8">
    <source>
        <dbReference type="ARBA" id="ARBA00022771"/>
    </source>
</evidence>
<dbReference type="InterPro" id="IPR011990">
    <property type="entry name" value="TPR-like_helical_dom_sf"/>
</dbReference>
<dbReference type="CDD" id="cd10536">
    <property type="entry name" value="SET_SMYD4"/>
    <property type="match status" value="1"/>
</dbReference>
<evidence type="ECO:0000313" key="19">
    <source>
        <dbReference type="Proteomes" id="UP000614350"/>
    </source>
</evidence>
<dbReference type="Proteomes" id="UP000614350">
    <property type="component" value="Unassembled WGS sequence"/>
</dbReference>
<keyword evidence="10" id="KW-0539">Nucleus</keyword>
<evidence type="ECO:0000256" key="9">
    <source>
        <dbReference type="ARBA" id="ARBA00022833"/>
    </source>
</evidence>
<dbReference type="SUPFAM" id="SSF82199">
    <property type="entry name" value="SET domain"/>
    <property type="match status" value="1"/>
</dbReference>
<dbReference type="GO" id="GO:0008757">
    <property type="term" value="F:S-adenosylmethionine-dependent methyltransferase activity"/>
    <property type="evidence" value="ECO:0007669"/>
    <property type="project" value="UniProtKB-ARBA"/>
</dbReference>
<comment type="catalytic activity">
    <reaction evidence="11">
        <text>L-lysyl-[protein] + S-adenosyl-L-methionine = N(6)-methyl-L-lysyl-[protein] + S-adenosyl-L-homocysteine + H(+)</text>
        <dbReference type="Rhea" id="RHEA:51736"/>
        <dbReference type="Rhea" id="RHEA-COMP:9752"/>
        <dbReference type="Rhea" id="RHEA-COMP:13053"/>
        <dbReference type="ChEBI" id="CHEBI:15378"/>
        <dbReference type="ChEBI" id="CHEBI:29969"/>
        <dbReference type="ChEBI" id="CHEBI:57856"/>
        <dbReference type="ChEBI" id="CHEBI:59789"/>
        <dbReference type="ChEBI" id="CHEBI:61929"/>
    </reaction>
</comment>
<evidence type="ECO:0000259" key="17">
    <source>
        <dbReference type="PROSITE" id="PS50865"/>
    </source>
</evidence>
<dbReference type="GO" id="GO:0008276">
    <property type="term" value="F:protein methyltransferase activity"/>
    <property type="evidence" value="ECO:0007669"/>
    <property type="project" value="UniProtKB-ARBA"/>
</dbReference>
<dbReference type="InterPro" id="IPR044421">
    <property type="entry name" value="SMYD4_SET"/>
</dbReference>
<proteinExistence type="predicted"/>
<evidence type="ECO:0000313" key="18">
    <source>
        <dbReference type="EMBL" id="KAF7411681.1"/>
    </source>
</evidence>
<dbReference type="InterPro" id="IPR001214">
    <property type="entry name" value="SET_dom"/>
</dbReference>
<comment type="function">
    <text evidence="12">Protein-lysine N-methyltransferase. Monomethylates PRMT5, modulating its transcriptional activity. May also act as a histone methyltransferase. Plays a critical role in cardiac development. Acts as a key epigenetic regulator of gene expression during cardiac development via its dual activities as a methyltransferase and negative regulator of HDAC1.</text>
</comment>
<feature type="domain" description="SET" evidence="16">
    <location>
        <begin position="213"/>
        <end position="511"/>
    </location>
</feature>
<protein>
    <recommendedName>
        <fullName evidence="13">Protein-lysine N-methyltransferase SMYD4</fullName>
    </recommendedName>
    <alternativeName>
        <fullName evidence="14">SET and MYND domain-containing protein 4</fullName>
    </alternativeName>
</protein>
<dbReference type="InterPro" id="IPR052097">
    <property type="entry name" value="SET-MYND_domain_protein"/>
</dbReference>
<keyword evidence="4" id="KW-0489">Methyltransferase</keyword>
<evidence type="ECO:0000256" key="15">
    <source>
        <dbReference type="PROSITE-ProRule" id="PRU00134"/>
    </source>
</evidence>
<dbReference type="Pfam" id="PF01753">
    <property type="entry name" value="zf-MYND"/>
    <property type="match status" value="1"/>
</dbReference>
<evidence type="ECO:0000256" key="1">
    <source>
        <dbReference type="ARBA" id="ARBA00004123"/>
    </source>
</evidence>
<evidence type="ECO:0000256" key="14">
    <source>
        <dbReference type="ARBA" id="ARBA00093680"/>
    </source>
</evidence>
<dbReference type="Gene3D" id="2.170.270.10">
    <property type="entry name" value="SET domain"/>
    <property type="match status" value="1"/>
</dbReference>
<dbReference type="EMBL" id="JACSEA010000001">
    <property type="protein sequence ID" value="KAF7411681.1"/>
    <property type="molecule type" value="Genomic_DNA"/>
</dbReference>
<keyword evidence="6" id="KW-0949">S-adenosyl-L-methionine</keyword>
<dbReference type="PROSITE" id="PS50865">
    <property type="entry name" value="ZF_MYND_2"/>
    <property type="match status" value="1"/>
</dbReference>
<evidence type="ECO:0000256" key="11">
    <source>
        <dbReference type="ARBA" id="ARBA00048985"/>
    </source>
</evidence>
<name>A0A834KRF6_VESVU</name>
<dbReference type="GO" id="GO:0008170">
    <property type="term" value="F:N-methyltransferase activity"/>
    <property type="evidence" value="ECO:0007669"/>
    <property type="project" value="UniProtKB-ARBA"/>
</dbReference>
<evidence type="ECO:0000256" key="5">
    <source>
        <dbReference type="ARBA" id="ARBA00022679"/>
    </source>
</evidence>
<dbReference type="Pfam" id="PF00856">
    <property type="entry name" value="SET"/>
    <property type="match status" value="1"/>
</dbReference>
<dbReference type="GO" id="GO:0042826">
    <property type="term" value="F:histone deacetylase binding"/>
    <property type="evidence" value="ECO:0007669"/>
    <property type="project" value="TreeGrafter"/>
</dbReference>
<dbReference type="GO" id="GO:0008270">
    <property type="term" value="F:zinc ion binding"/>
    <property type="evidence" value="ECO:0007669"/>
    <property type="project" value="UniProtKB-KW"/>
</dbReference>
<dbReference type="AlphaFoldDB" id="A0A834KRF6"/>
<evidence type="ECO:0000256" key="12">
    <source>
        <dbReference type="ARBA" id="ARBA00093423"/>
    </source>
</evidence>
<evidence type="ECO:0000256" key="10">
    <source>
        <dbReference type="ARBA" id="ARBA00023242"/>
    </source>
</evidence>
<dbReference type="GO" id="GO:0005737">
    <property type="term" value="C:cytoplasm"/>
    <property type="evidence" value="ECO:0007669"/>
    <property type="project" value="UniProtKB-SubCell"/>
</dbReference>